<dbReference type="VEuPathDB" id="CryptoDB:Cvel_4215"/>
<organism evidence="15">
    <name type="scientific">Chromera velia CCMP2878</name>
    <dbReference type="NCBI Taxonomy" id="1169474"/>
    <lineage>
        <taxon>Eukaryota</taxon>
        <taxon>Sar</taxon>
        <taxon>Alveolata</taxon>
        <taxon>Colpodellida</taxon>
        <taxon>Chromeraceae</taxon>
        <taxon>Chromera</taxon>
    </lineage>
</organism>
<dbReference type="GO" id="GO:1902969">
    <property type="term" value="P:mitotic DNA replication"/>
    <property type="evidence" value="ECO:0007669"/>
    <property type="project" value="TreeGrafter"/>
</dbReference>
<dbReference type="GO" id="GO:1990518">
    <property type="term" value="F:single-stranded 3'-5' DNA helicase activity"/>
    <property type="evidence" value="ECO:0007669"/>
    <property type="project" value="TreeGrafter"/>
</dbReference>
<evidence type="ECO:0000256" key="2">
    <source>
        <dbReference type="ARBA" id="ARBA00008010"/>
    </source>
</evidence>
<keyword evidence="5 12" id="KW-0378">Hydrolase</keyword>
<dbReference type="Gene3D" id="2.20.28.10">
    <property type="match status" value="1"/>
</dbReference>
<dbReference type="Gene3D" id="3.40.50.300">
    <property type="entry name" value="P-loop containing nucleotide triphosphate hydrolases"/>
    <property type="match status" value="1"/>
</dbReference>
<comment type="function">
    <text evidence="12">Acts as component of the MCM2-7 complex (MCM complex) which is the replicative helicase essential for 'once per cell cycle' DNA replication initiation and elongation in eukaryotic cells. The active ATPase sites in the MCM2-7 ring are formed through the interaction surfaces of two neighboring subunits such that a critical structure of a conserved arginine finger motif is provided in trans relative to the ATP-binding site of the Walker A box of the adjacent subunit. The six ATPase active sites, however, are likely to contribute differentially to the complex helicase activity.</text>
</comment>
<evidence type="ECO:0000256" key="3">
    <source>
        <dbReference type="ARBA" id="ARBA00022705"/>
    </source>
</evidence>
<keyword evidence="10 12" id="KW-0131">Cell cycle</keyword>
<keyword evidence="7 11" id="KW-0067">ATP-binding</keyword>
<evidence type="ECO:0000256" key="9">
    <source>
        <dbReference type="ARBA" id="ARBA00023242"/>
    </source>
</evidence>
<keyword evidence="6 12" id="KW-0347">Helicase</keyword>
<evidence type="ECO:0000256" key="12">
    <source>
        <dbReference type="RuleBase" id="RU368064"/>
    </source>
</evidence>
<protein>
    <recommendedName>
        <fullName evidence="12">DNA replication licensing factor MCM6</fullName>
        <ecNumber evidence="12">3.6.4.12</ecNumber>
    </recommendedName>
</protein>
<dbReference type="CDD" id="cd17757">
    <property type="entry name" value="MCM6"/>
    <property type="match status" value="1"/>
</dbReference>
<dbReference type="Pfam" id="PF18263">
    <property type="entry name" value="WHD_MCM6"/>
    <property type="match status" value="1"/>
</dbReference>
<dbReference type="InterPro" id="IPR012340">
    <property type="entry name" value="NA-bd_OB-fold"/>
</dbReference>
<dbReference type="InterPro" id="IPR027925">
    <property type="entry name" value="MCM_N"/>
</dbReference>
<dbReference type="InterPro" id="IPR031327">
    <property type="entry name" value="MCM"/>
</dbReference>
<dbReference type="Gene3D" id="2.40.50.140">
    <property type="entry name" value="Nucleic acid-binding proteins"/>
    <property type="match status" value="1"/>
</dbReference>
<dbReference type="InterPro" id="IPR041562">
    <property type="entry name" value="MCM_lid"/>
</dbReference>
<dbReference type="Pfam" id="PF17207">
    <property type="entry name" value="MCM_OB"/>
    <property type="match status" value="1"/>
</dbReference>
<dbReference type="InterPro" id="IPR027417">
    <property type="entry name" value="P-loop_NTPase"/>
</dbReference>
<keyword evidence="8 11" id="KW-0238">DNA-binding</keyword>
<sequence length="922" mass="102917">MGDNARFEDPPVLLEEHVGDFQAAFKLFLETYTDPLSSDPTPFYKRQAEELVESGEDLLYFNWAHLREADQEVLNFNPVEFRESLRNNFYALLPYIKQIVQQFVADVAAETNPGNREAVANREYYIAVFGIQDCQDLRGLRCARIGDLIEFSGTVTRTGDVRPELTTACFECLDCRATIPNVVQHFCLTQPKCCPGIWDDDESRRLSRCRNRNNFRLLHDHRATTFIDWQKLRVQENASSIPTGSMPRSIDVIVRTSMVERAKPGDRCLFTGCLLVVPDVPALMKPGQVPQSIARERKKRATTEAGLQFDGVKGLEELGIRELGHKLVFLALHVHAEKGHGGLQDQEDPNTSLGGLGYSISPEDEQRLNEIKNSPDLLGRLTRCVAPSVYGHSQIKKGILLMLVGGSEKRTPEGMKLRGDINCCIVGDPSTAKSQFLKWVHSFHPRAVYTSGKSSTAAGLTASVQREADSGDFVIEAGALLLADQGVCCIDEFDKMDQKDRSAIHEAMEQQTISIAKAGISATLNARTCVLAACNPVNGRYDTGKTLRSNVNMSGPILSRFDLFFVIVDSCDESADRHIADHIVKVHAGMGRGEGLNRDIDDETLRLYISRAKMIHPKISNAAHKRIVSRYVALRQADKGSTSTAYRITVRQLESLMRLAEATARLHLASEITPQHVDDAFELLKESILSVETQTLDLEEDEEGILGGADDDEMMQEGEQEEDRQAADGEEGREPREEGEEGEGAAEEARPRAQPQQQRRFQLDYNQYQMIARRMAMHLDEMAQEEDEERSKVTQQQLISWYIETFLISDITTEDQLDEQSLLLKRVVNRLIVKDRVLIVDHEEDDQDFRVLSKHPNFDISAEMGDAFTHARAERERRAAPQQQQAQQEAEGQAEEGQEAPAAAAAAAAGAESGGAADESME</sequence>
<dbReference type="GO" id="GO:0006270">
    <property type="term" value="P:DNA replication initiation"/>
    <property type="evidence" value="ECO:0007669"/>
    <property type="project" value="UniProtKB-UniRule"/>
</dbReference>
<keyword evidence="9" id="KW-0539">Nucleus</keyword>
<evidence type="ECO:0000256" key="6">
    <source>
        <dbReference type="ARBA" id="ARBA00022806"/>
    </source>
</evidence>
<dbReference type="EC" id="3.6.4.12" evidence="12"/>
<feature type="domain" description="MCM C-terminal AAA(+) ATPase" evidence="14">
    <location>
        <begin position="377"/>
        <end position="583"/>
    </location>
</feature>
<feature type="compositionally biased region" description="Acidic residues" evidence="13">
    <location>
        <begin position="737"/>
        <end position="746"/>
    </location>
</feature>
<feature type="compositionally biased region" description="Low complexity" evidence="13">
    <location>
        <begin position="899"/>
        <end position="922"/>
    </location>
</feature>
<dbReference type="PROSITE" id="PS00847">
    <property type="entry name" value="MCM_1"/>
    <property type="match status" value="1"/>
</dbReference>
<dbReference type="GO" id="GO:0000727">
    <property type="term" value="P:double-strand break repair via break-induced replication"/>
    <property type="evidence" value="ECO:0007669"/>
    <property type="project" value="TreeGrafter"/>
</dbReference>
<reference evidence="15" key="1">
    <citation type="submission" date="2014-11" db="EMBL/GenBank/DDBJ databases">
        <authorList>
            <person name="Otto D Thomas"/>
            <person name="Naeem Raeece"/>
        </authorList>
    </citation>
    <scope>NUCLEOTIDE SEQUENCE</scope>
</reference>
<dbReference type="GO" id="GO:0005524">
    <property type="term" value="F:ATP binding"/>
    <property type="evidence" value="ECO:0007669"/>
    <property type="project" value="UniProtKB-UniRule"/>
</dbReference>
<comment type="subunit">
    <text evidence="12">Component of the MCM2-7 complex.</text>
</comment>
<dbReference type="Gene3D" id="3.30.1640.10">
    <property type="entry name" value="mini-chromosome maintenance (MCM) complex, chain A, domain 1"/>
    <property type="match status" value="1"/>
</dbReference>
<dbReference type="InterPro" id="IPR018525">
    <property type="entry name" value="MCM_CS"/>
</dbReference>
<dbReference type="InterPro" id="IPR008049">
    <property type="entry name" value="MCM6"/>
</dbReference>
<dbReference type="EMBL" id="CDMZ01000915">
    <property type="protein sequence ID" value="CEM23900.1"/>
    <property type="molecule type" value="Genomic_DNA"/>
</dbReference>
<dbReference type="GO" id="GO:0042555">
    <property type="term" value="C:MCM complex"/>
    <property type="evidence" value="ECO:0007669"/>
    <property type="project" value="UniProtKB-UniRule"/>
</dbReference>
<evidence type="ECO:0000256" key="7">
    <source>
        <dbReference type="ARBA" id="ARBA00022840"/>
    </source>
</evidence>
<feature type="compositionally biased region" description="Basic and acidic residues" evidence="13">
    <location>
        <begin position="723"/>
        <end position="736"/>
    </location>
</feature>
<feature type="region of interest" description="Disordered" evidence="13">
    <location>
        <begin position="872"/>
        <end position="922"/>
    </location>
</feature>
<keyword evidence="3 12" id="KW-0235">DNA replication</keyword>
<comment type="catalytic activity">
    <reaction evidence="12">
        <text>ATP + H2O = ADP + phosphate + H(+)</text>
        <dbReference type="Rhea" id="RHEA:13065"/>
        <dbReference type="ChEBI" id="CHEBI:15377"/>
        <dbReference type="ChEBI" id="CHEBI:15378"/>
        <dbReference type="ChEBI" id="CHEBI:30616"/>
        <dbReference type="ChEBI" id="CHEBI:43474"/>
        <dbReference type="ChEBI" id="CHEBI:456216"/>
        <dbReference type="EC" id="3.6.4.12"/>
    </reaction>
</comment>
<dbReference type="InterPro" id="IPR033762">
    <property type="entry name" value="MCM_OB"/>
</dbReference>
<dbReference type="GO" id="GO:0005634">
    <property type="term" value="C:nucleus"/>
    <property type="evidence" value="ECO:0007669"/>
    <property type="project" value="UniProtKB-SubCell"/>
</dbReference>
<evidence type="ECO:0000256" key="5">
    <source>
        <dbReference type="ARBA" id="ARBA00022801"/>
    </source>
</evidence>
<dbReference type="InterPro" id="IPR001208">
    <property type="entry name" value="MCM_dom"/>
</dbReference>
<dbReference type="Pfam" id="PF17855">
    <property type="entry name" value="MCM_lid"/>
    <property type="match status" value="1"/>
</dbReference>
<dbReference type="InterPro" id="IPR041024">
    <property type="entry name" value="Mcm6_C"/>
</dbReference>
<dbReference type="Gene3D" id="1.20.58.870">
    <property type="match status" value="1"/>
</dbReference>
<comment type="similarity">
    <text evidence="2 11">Belongs to the MCM family.</text>
</comment>
<dbReference type="GO" id="GO:0003697">
    <property type="term" value="F:single-stranded DNA binding"/>
    <property type="evidence" value="ECO:0007669"/>
    <property type="project" value="TreeGrafter"/>
</dbReference>
<dbReference type="AlphaFoldDB" id="A0A0G4G6R6"/>
<dbReference type="GO" id="GO:0016887">
    <property type="term" value="F:ATP hydrolysis activity"/>
    <property type="evidence" value="ECO:0007669"/>
    <property type="project" value="RHEA"/>
</dbReference>
<evidence type="ECO:0000256" key="13">
    <source>
        <dbReference type="SAM" id="MobiDB-lite"/>
    </source>
</evidence>
<evidence type="ECO:0000256" key="4">
    <source>
        <dbReference type="ARBA" id="ARBA00022741"/>
    </source>
</evidence>
<dbReference type="SMART" id="SM00350">
    <property type="entry name" value="MCM"/>
    <property type="match status" value="1"/>
</dbReference>
<dbReference type="SUPFAM" id="SSF52540">
    <property type="entry name" value="P-loop containing nucleoside triphosphate hydrolases"/>
    <property type="match status" value="1"/>
</dbReference>
<comment type="subcellular location">
    <subcellularLocation>
        <location evidence="1 12">Nucleus</location>
    </subcellularLocation>
</comment>
<accession>A0A0G4G6R6</accession>
<dbReference type="FunFam" id="3.40.50.300:FF:000826">
    <property type="entry name" value="Replicative DNA helicase Mcm"/>
    <property type="match status" value="1"/>
</dbReference>
<evidence type="ECO:0000256" key="8">
    <source>
        <dbReference type="ARBA" id="ARBA00023125"/>
    </source>
</evidence>
<dbReference type="Pfam" id="PF00493">
    <property type="entry name" value="MCM"/>
    <property type="match status" value="1"/>
</dbReference>
<evidence type="ECO:0000256" key="1">
    <source>
        <dbReference type="ARBA" id="ARBA00004123"/>
    </source>
</evidence>
<proteinExistence type="inferred from homology"/>
<dbReference type="PANTHER" id="PTHR11630">
    <property type="entry name" value="DNA REPLICATION LICENSING FACTOR MCM FAMILY MEMBER"/>
    <property type="match status" value="1"/>
</dbReference>
<name>A0A0G4G6R6_9ALVE</name>
<dbReference type="PRINTS" id="PR01662">
    <property type="entry name" value="MCMPROTEIN6"/>
</dbReference>
<feature type="compositionally biased region" description="Low complexity" evidence="13">
    <location>
        <begin position="880"/>
        <end position="891"/>
    </location>
</feature>
<feature type="compositionally biased region" description="Acidic residues" evidence="13">
    <location>
        <begin position="708"/>
        <end position="722"/>
    </location>
</feature>
<evidence type="ECO:0000256" key="10">
    <source>
        <dbReference type="ARBA" id="ARBA00023306"/>
    </source>
</evidence>
<dbReference type="PhylomeDB" id="A0A0G4G6R6"/>
<feature type="region of interest" description="Disordered" evidence="13">
    <location>
        <begin position="708"/>
        <end position="761"/>
    </location>
</feature>
<dbReference type="SUPFAM" id="SSF50249">
    <property type="entry name" value="Nucleic acid-binding proteins"/>
    <property type="match status" value="1"/>
</dbReference>
<dbReference type="Pfam" id="PF14551">
    <property type="entry name" value="MCM_N"/>
    <property type="match status" value="1"/>
</dbReference>
<dbReference type="PROSITE" id="PS50051">
    <property type="entry name" value="MCM_2"/>
    <property type="match status" value="1"/>
</dbReference>
<evidence type="ECO:0000313" key="15">
    <source>
        <dbReference type="EMBL" id="CEM23900.1"/>
    </source>
</evidence>
<evidence type="ECO:0000259" key="14">
    <source>
        <dbReference type="PROSITE" id="PS50051"/>
    </source>
</evidence>
<evidence type="ECO:0000256" key="11">
    <source>
        <dbReference type="RuleBase" id="RU004070"/>
    </source>
</evidence>
<dbReference type="PRINTS" id="PR01657">
    <property type="entry name" value="MCMFAMILY"/>
</dbReference>
<keyword evidence="4 11" id="KW-0547">Nucleotide-binding</keyword>
<gene>
    <name evidence="15" type="ORF">Cvel_4215</name>
</gene>
<dbReference type="PANTHER" id="PTHR11630:SF43">
    <property type="entry name" value="DNA REPLICATION LICENSING FACTOR MCM6"/>
    <property type="match status" value="1"/>
</dbReference>